<protein>
    <submittedName>
        <fullName evidence="1">Uncharacterized protein</fullName>
    </submittedName>
</protein>
<dbReference type="Proteomes" id="UP000887013">
    <property type="component" value="Unassembled WGS sequence"/>
</dbReference>
<evidence type="ECO:0000313" key="1">
    <source>
        <dbReference type="EMBL" id="GFU34742.1"/>
    </source>
</evidence>
<sequence>MFLERSSQKSVEKRSKAYFASICTPVVPNSKYAFFFPETNMTYEHENSVPTNNDAKKICHNEKMDNVHIRIYAKDDRGALHPTKDGAILKLKYGVPFQSKLLSFHPRKRFNNATILKTDIFFHYSDKDNGDVSILRTFHTQKKE</sequence>
<evidence type="ECO:0000313" key="2">
    <source>
        <dbReference type="Proteomes" id="UP000887013"/>
    </source>
</evidence>
<dbReference type="AlphaFoldDB" id="A0A8X6QSW9"/>
<name>A0A8X6QSW9_NEPPI</name>
<comment type="caution">
    <text evidence="1">The sequence shown here is derived from an EMBL/GenBank/DDBJ whole genome shotgun (WGS) entry which is preliminary data.</text>
</comment>
<keyword evidence="2" id="KW-1185">Reference proteome</keyword>
<reference evidence="1" key="1">
    <citation type="submission" date="2020-08" db="EMBL/GenBank/DDBJ databases">
        <title>Multicomponent nature underlies the extraordinary mechanical properties of spider dragline silk.</title>
        <authorList>
            <person name="Kono N."/>
            <person name="Nakamura H."/>
            <person name="Mori M."/>
            <person name="Yoshida Y."/>
            <person name="Ohtoshi R."/>
            <person name="Malay A.D."/>
            <person name="Moran D.A.P."/>
            <person name="Tomita M."/>
            <person name="Numata K."/>
            <person name="Arakawa K."/>
        </authorList>
    </citation>
    <scope>NUCLEOTIDE SEQUENCE</scope>
</reference>
<accession>A0A8X6QSW9</accession>
<gene>
    <name evidence="1" type="ORF">NPIL_394271</name>
</gene>
<proteinExistence type="predicted"/>
<organism evidence="1 2">
    <name type="scientific">Nephila pilipes</name>
    <name type="common">Giant wood spider</name>
    <name type="synonym">Nephila maculata</name>
    <dbReference type="NCBI Taxonomy" id="299642"/>
    <lineage>
        <taxon>Eukaryota</taxon>
        <taxon>Metazoa</taxon>
        <taxon>Ecdysozoa</taxon>
        <taxon>Arthropoda</taxon>
        <taxon>Chelicerata</taxon>
        <taxon>Arachnida</taxon>
        <taxon>Araneae</taxon>
        <taxon>Araneomorphae</taxon>
        <taxon>Entelegynae</taxon>
        <taxon>Araneoidea</taxon>
        <taxon>Nephilidae</taxon>
        <taxon>Nephila</taxon>
    </lineage>
</organism>
<dbReference type="EMBL" id="BMAW01130354">
    <property type="protein sequence ID" value="GFU34742.1"/>
    <property type="molecule type" value="Genomic_DNA"/>
</dbReference>